<dbReference type="PRINTS" id="PR00344">
    <property type="entry name" value="BCTRLSENSOR"/>
</dbReference>
<dbReference type="EMBL" id="QEYI01000001">
    <property type="protein sequence ID" value="PWE23572.1"/>
    <property type="molecule type" value="Genomic_DNA"/>
</dbReference>
<dbReference type="GO" id="GO:0004721">
    <property type="term" value="F:phosphoprotein phosphatase activity"/>
    <property type="evidence" value="ECO:0007669"/>
    <property type="project" value="TreeGrafter"/>
</dbReference>
<keyword evidence="10 11" id="KW-0472">Membrane</keyword>
<dbReference type="CDD" id="cd00082">
    <property type="entry name" value="HisKA"/>
    <property type="match status" value="1"/>
</dbReference>
<dbReference type="InterPro" id="IPR003661">
    <property type="entry name" value="HisK_dim/P_dom"/>
</dbReference>
<organism evidence="13 14">
    <name type="scientific">Aliarcobacter skirrowii</name>
    <dbReference type="NCBI Taxonomy" id="28200"/>
    <lineage>
        <taxon>Bacteria</taxon>
        <taxon>Pseudomonadati</taxon>
        <taxon>Campylobacterota</taxon>
        <taxon>Epsilonproteobacteria</taxon>
        <taxon>Campylobacterales</taxon>
        <taxon>Arcobacteraceae</taxon>
        <taxon>Aliarcobacter</taxon>
    </lineage>
</organism>
<dbReference type="SUPFAM" id="SSF55874">
    <property type="entry name" value="ATPase domain of HSP90 chaperone/DNA topoisomerase II/histidine kinase"/>
    <property type="match status" value="1"/>
</dbReference>
<keyword evidence="4" id="KW-1003">Cell membrane</keyword>
<evidence type="ECO:0000313" key="13">
    <source>
        <dbReference type="EMBL" id="PWE23572.1"/>
    </source>
</evidence>
<keyword evidence="7 11" id="KW-0812">Transmembrane</keyword>
<dbReference type="Pfam" id="PF16736">
    <property type="entry name" value="sCache_like"/>
    <property type="match status" value="1"/>
</dbReference>
<dbReference type="Pfam" id="PF02518">
    <property type="entry name" value="HATPase_c"/>
    <property type="match status" value="1"/>
</dbReference>
<sequence length="461" mass="52967">MLKIHQLFLRTYLAIFIAILITLTLATYFWAKNLYINQIEKNLIQNLDTLAVVLENSKDINSLNSVVLNLSQVLALRVSVIDELGDVIAESHKNLDDIKNHSNRVEIIEAKNIGIGKDTRVSETLGKDLLYIARKIEIDGKTYYIRMADYTNKITDNFKSLTIEIFIYILLFLFLAFLATYFISLKIKKETDLILDFLKDIKNKKTPIPLKSNYTYEFYKIAKLLNKVSLKLSKREQEKVKHTAKLTLANRQKDDIISAISHEFKNPIAVISGYSQTLIEDENLSKDMKKKFLNKIFSNSNKMSQIIDKLRLALKLQDSNNTIALNKISIKRVLENIISDLKVKYKNQDINILGEDKEIKADEVLISIAITNLIENALKYSQDDITIEITDNYLAVIDKGIGISKENLENIFKKYYRANNNEWNNSLGLGLFIVKSILTIHNFELKIESTLGVGSTFKIYY</sequence>
<protein>
    <recommendedName>
        <fullName evidence="3">histidine kinase</fullName>
        <ecNumber evidence="3">2.7.13.3</ecNumber>
    </recommendedName>
</protein>
<accession>A0A2U2C3G8</accession>
<dbReference type="InterPro" id="IPR005467">
    <property type="entry name" value="His_kinase_dom"/>
</dbReference>
<evidence type="ECO:0000256" key="1">
    <source>
        <dbReference type="ARBA" id="ARBA00000085"/>
    </source>
</evidence>
<feature type="domain" description="Histidine kinase" evidence="12">
    <location>
        <begin position="259"/>
        <end position="461"/>
    </location>
</feature>
<dbReference type="STRING" id="28200.GCA_001572935_01688"/>
<dbReference type="EC" id="2.7.13.3" evidence="3"/>
<dbReference type="GO" id="GO:0016036">
    <property type="term" value="P:cellular response to phosphate starvation"/>
    <property type="evidence" value="ECO:0007669"/>
    <property type="project" value="TreeGrafter"/>
</dbReference>
<evidence type="ECO:0000256" key="11">
    <source>
        <dbReference type="SAM" id="Phobius"/>
    </source>
</evidence>
<comment type="catalytic activity">
    <reaction evidence="1">
        <text>ATP + protein L-histidine = ADP + protein N-phospho-L-histidine.</text>
        <dbReference type="EC" id="2.7.13.3"/>
    </reaction>
</comment>
<dbReference type="PANTHER" id="PTHR45453:SF2">
    <property type="entry name" value="HISTIDINE KINASE"/>
    <property type="match status" value="1"/>
</dbReference>
<evidence type="ECO:0000259" key="12">
    <source>
        <dbReference type="PROSITE" id="PS50109"/>
    </source>
</evidence>
<dbReference type="Proteomes" id="UP000245014">
    <property type="component" value="Unassembled WGS sequence"/>
</dbReference>
<dbReference type="InterPro" id="IPR036097">
    <property type="entry name" value="HisK_dim/P_sf"/>
</dbReference>
<keyword evidence="5" id="KW-0597">Phosphoprotein</keyword>
<evidence type="ECO:0000256" key="5">
    <source>
        <dbReference type="ARBA" id="ARBA00022553"/>
    </source>
</evidence>
<evidence type="ECO:0000256" key="10">
    <source>
        <dbReference type="ARBA" id="ARBA00023136"/>
    </source>
</evidence>
<reference evidence="13 14" key="1">
    <citation type="submission" date="2018-05" db="EMBL/GenBank/DDBJ databases">
        <title>Antimicrobial susceptibility testing and genomic analysis of Arcobacter skirrowii strains and one Arcobacter butzleri isolated from German poultry farms.</title>
        <authorList>
            <person name="Haenel I."/>
            <person name="Hotzel H."/>
            <person name="Tomaso H."/>
            <person name="Busch A."/>
        </authorList>
    </citation>
    <scope>NUCLEOTIDE SEQUENCE [LARGE SCALE GENOMIC DNA]</scope>
    <source>
        <strain evidence="14">v</strain>
    </source>
</reference>
<dbReference type="InterPro" id="IPR004358">
    <property type="entry name" value="Sig_transdc_His_kin-like_C"/>
</dbReference>
<keyword evidence="9 11" id="KW-1133">Transmembrane helix</keyword>
<dbReference type="SUPFAM" id="SSF47384">
    <property type="entry name" value="Homodimeric domain of signal transducing histidine kinase"/>
    <property type="match status" value="1"/>
</dbReference>
<dbReference type="InterPro" id="IPR036890">
    <property type="entry name" value="HATPase_C_sf"/>
</dbReference>
<dbReference type="SMART" id="SM00387">
    <property type="entry name" value="HATPase_c"/>
    <property type="match status" value="1"/>
</dbReference>
<evidence type="ECO:0000256" key="2">
    <source>
        <dbReference type="ARBA" id="ARBA00004651"/>
    </source>
</evidence>
<dbReference type="RefSeq" id="WP_109158162.1">
    <property type="nucleotide sequence ID" value="NZ_QEYI01000001.1"/>
</dbReference>
<dbReference type="Gene3D" id="3.30.565.10">
    <property type="entry name" value="Histidine kinase-like ATPase, C-terminal domain"/>
    <property type="match status" value="1"/>
</dbReference>
<evidence type="ECO:0000256" key="3">
    <source>
        <dbReference type="ARBA" id="ARBA00012438"/>
    </source>
</evidence>
<evidence type="ECO:0000313" key="14">
    <source>
        <dbReference type="Proteomes" id="UP000245014"/>
    </source>
</evidence>
<gene>
    <name evidence="13" type="ORF">DF188_02555</name>
</gene>
<dbReference type="PROSITE" id="PS50109">
    <property type="entry name" value="HIS_KIN"/>
    <property type="match status" value="1"/>
</dbReference>
<dbReference type="AlphaFoldDB" id="A0A2U2C3G8"/>
<dbReference type="Gene3D" id="1.10.287.130">
    <property type="match status" value="1"/>
</dbReference>
<dbReference type="InterPro" id="IPR031967">
    <property type="entry name" value="PhoR_single_Cache-like_dom"/>
</dbReference>
<dbReference type="GO" id="GO:0000155">
    <property type="term" value="F:phosphorelay sensor kinase activity"/>
    <property type="evidence" value="ECO:0007669"/>
    <property type="project" value="InterPro"/>
</dbReference>
<proteinExistence type="predicted"/>
<evidence type="ECO:0000256" key="7">
    <source>
        <dbReference type="ARBA" id="ARBA00022692"/>
    </source>
</evidence>
<comment type="caution">
    <text evidence="13">The sequence shown here is derived from an EMBL/GenBank/DDBJ whole genome shotgun (WGS) entry which is preliminary data.</text>
</comment>
<feature type="transmembrane region" description="Helical" evidence="11">
    <location>
        <begin position="165"/>
        <end position="183"/>
    </location>
</feature>
<evidence type="ECO:0000256" key="4">
    <source>
        <dbReference type="ARBA" id="ARBA00022475"/>
    </source>
</evidence>
<dbReference type="GO" id="GO:0005886">
    <property type="term" value="C:plasma membrane"/>
    <property type="evidence" value="ECO:0007669"/>
    <property type="project" value="UniProtKB-SubCell"/>
</dbReference>
<comment type="subcellular location">
    <subcellularLocation>
        <location evidence="2">Cell membrane</location>
        <topology evidence="2">Multi-pass membrane protein</topology>
    </subcellularLocation>
</comment>
<dbReference type="SMART" id="SM00388">
    <property type="entry name" value="HisKA"/>
    <property type="match status" value="1"/>
</dbReference>
<keyword evidence="6" id="KW-0808">Transferase</keyword>
<feature type="transmembrane region" description="Helical" evidence="11">
    <location>
        <begin position="12"/>
        <end position="31"/>
    </location>
</feature>
<dbReference type="InterPro" id="IPR003594">
    <property type="entry name" value="HATPase_dom"/>
</dbReference>
<dbReference type="InterPro" id="IPR050351">
    <property type="entry name" value="BphY/WalK/GraS-like"/>
</dbReference>
<name>A0A2U2C3G8_9BACT</name>
<evidence type="ECO:0000256" key="9">
    <source>
        <dbReference type="ARBA" id="ARBA00022989"/>
    </source>
</evidence>
<keyword evidence="8 13" id="KW-0418">Kinase</keyword>
<evidence type="ECO:0000256" key="6">
    <source>
        <dbReference type="ARBA" id="ARBA00022679"/>
    </source>
</evidence>
<evidence type="ECO:0000256" key="8">
    <source>
        <dbReference type="ARBA" id="ARBA00022777"/>
    </source>
</evidence>
<dbReference type="CDD" id="cd00075">
    <property type="entry name" value="HATPase"/>
    <property type="match status" value="1"/>
</dbReference>
<dbReference type="PANTHER" id="PTHR45453">
    <property type="entry name" value="PHOSPHATE REGULON SENSOR PROTEIN PHOR"/>
    <property type="match status" value="1"/>
</dbReference>
<dbReference type="Pfam" id="PF00512">
    <property type="entry name" value="HisKA"/>
    <property type="match status" value="1"/>
</dbReference>